<evidence type="ECO:0000313" key="2">
    <source>
        <dbReference type="EMBL" id="MBB4037062.1"/>
    </source>
</evidence>
<gene>
    <name evidence="2" type="ORF">GGR21_002976</name>
</gene>
<evidence type="ECO:0000313" key="3">
    <source>
        <dbReference type="Proteomes" id="UP000555103"/>
    </source>
</evidence>
<dbReference type="AlphaFoldDB" id="A0A840CX97"/>
<comment type="caution">
    <text evidence="2">The sequence shown here is derived from an EMBL/GenBank/DDBJ whole genome shotgun (WGS) entry which is preliminary data.</text>
</comment>
<organism evidence="2 3">
    <name type="scientific">Dysgonomonas hofstadii</name>
    <dbReference type="NCBI Taxonomy" id="637886"/>
    <lineage>
        <taxon>Bacteria</taxon>
        <taxon>Pseudomonadati</taxon>
        <taxon>Bacteroidota</taxon>
        <taxon>Bacteroidia</taxon>
        <taxon>Bacteroidales</taxon>
        <taxon>Dysgonomonadaceae</taxon>
        <taxon>Dysgonomonas</taxon>
    </lineage>
</organism>
<name>A0A840CX97_9BACT</name>
<dbReference type="EMBL" id="JACIEP010000010">
    <property type="protein sequence ID" value="MBB4037062.1"/>
    <property type="molecule type" value="Genomic_DNA"/>
</dbReference>
<reference evidence="2 3" key="1">
    <citation type="submission" date="2020-08" db="EMBL/GenBank/DDBJ databases">
        <title>Genomic Encyclopedia of Type Strains, Phase IV (KMG-IV): sequencing the most valuable type-strain genomes for metagenomic binning, comparative biology and taxonomic classification.</title>
        <authorList>
            <person name="Goeker M."/>
        </authorList>
    </citation>
    <scope>NUCLEOTIDE SEQUENCE [LARGE SCALE GENOMIC DNA]</scope>
    <source>
        <strain evidence="2 3">DSM 104969</strain>
    </source>
</reference>
<evidence type="ECO:0000259" key="1">
    <source>
        <dbReference type="Pfam" id="PF10543"/>
    </source>
</evidence>
<keyword evidence="3" id="KW-1185">Reference proteome</keyword>
<protein>
    <recommendedName>
        <fullName evidence="1">KilA-N DNA-binding domain-containing protein</fullName>
    </recommendedName>
</protein>
<dbReference type="Proteomes" id="UP000555103">
    <property type="component" value="Unassembled WGS sequence"/>
</dbReference>
<sequence length="174" mass="20455">MELQIIQSKIYEIRGMRVMLDYDLSELYQVETKNLKRSVRRNIDRFPPDFMIELTKDEYDFLRCNFGTLENQGQGQHVKYLPFGFTEQGIAQLSSVLNSTLAIQVNISIIRAFVALRQYALGYAELNRKLEEFMVETNMQFSDIYQALTELASQKELENKPRKRIGFNVQHNEE</sequence>
<feature type="domain" description="KilA-N DNA-binding" evidence="1">
    <location>
        <begin position="8"/>
        <end position="96"/>
    </location>
</feature>
<dbReference type="GeneID" id="78083219"/>
<proteinExistence type="predicted"/>
<dbReference type="RefSeq" id="WP_006843957.1">
    <property type="nucleotide sequence ID" value="NZ_JACIEP010000010.1"/>
</dbReference>
<dbReference type="InterPro" id="IPR018873">
    <property type="entry name" value="KilA-N_DNA-bd_domain"/>
</dbReference>
<accession>A0A840CX97</accession>
<dbReference type="Pfam" id="PF10543">
    <property type="entry name" value="ORF6N"/>
    <property type="match status" value="1"/>
</dbReference>